<gene>
    <name evidence="1" type="ORF">MPOCJGCO_4923</name>
</gene>
<keyword evidence="2" id="KW-1185">Reference proteome</keyword>
<sequence length="327" mass="36300">MTANLFVFVDGELARIRLFVAEPPFWRRLAASAQVSMIEREIVALKGTGEDSTDWASLRAEPFFMQALADLRQSPRNIPDLISARQFQAELLMRARIVGNEVKDSLPEGPLKTLLLGEGENDLTSRTSHPLAYAPSPVEGGIDAPLPFPDDLLEELRRPKDEGPLEARVFASVVNFALVFRFDTETVDLIADLLRKVKYRLKLEPNSDIGFSLIMGLAIIAASARHNGLADEVRILSRVLRRRGVVGSAADNQMRIALTACASRTDLHEWCKAVGDWFFEIANGEIVREEAPLLRSHVQALCRAVPSLWPYISKADAALVAISYQVR</sequence>
<evidence type="ECO:0000313" key="2">
    <source>
        <dbReference type="Proteomes" id="UP001055057"/>
    </source>
</evidence>
<dbReference type="EMBL" id="BPRB01000409">
    <property type="protein sequence ID" value="GJE62787.1"/>
    <property type="molecule type" value="Genomic_DNA"/>
</dbReference>
<dbReference type="Proteomes" id="UP001055057">
    <property type="component" value="Unassembled WGS sequence"/>
</dbReference>
<name>A0ABQ4U7C9_9HYPH</name>
<protein>
    <submittedName>
        <fullName evidence="1">Uncharacterized protein</fullName>
    </submittedName>
</protein>
<comment type="caution">
    <text evidence="1">The sequence shown here is derived from an EMBL/GenBank/DDBJ whole genome shotgun (WGS) entry which is preliminary data.</text>
</comment>
<accession>A0ABQ4U7C9</accession>
<reference evidence="1" key="1">
    <citation type="journal article" date="2021" name="Front. Microbiol.">
        <title>Comprehensive Comparative Genomics and Phenotyping of Methylobacterium Species.</title>
        <authorList>
            <person name="Alessa O."/>
            <person name="Ogura Y."/>
            <person name="Fujitani Y."/>
            <person name="Takami H."/>
            <person name="Hayashi T."/>
            <person name="Sahin N."/>
            <person name="Tani A."/>
        </authorList>
    </citation>
    <scope>NUCLEOTIDE SEQUENCE</scope>
    <source>
        <strain evidence="1">DSM 23632</strain>
    </source>
</reference>
<proteinExistence type="predicted"/>
<reference evidence="1" key="2">
    <citation type="submission" date="2021-08" db="EMBL/GenBank/DDBJ databases">
        <authorList>
            <person name="Tani A."/>
            <person name="Ola A."/>
            <person name="Ogura Y."/>
            <person name="Katsura K."/>
            <person name="Hayashi T."/>
        </authorList>
    </citation>
    <scope>NUCLEOTIDE SEQUENCE</scope>
    <source>
        <strain evidence="1">DSM 23632</strain>
    </source>
</reference>
<evidence type="ECO:0000313" key="1">
    <source>
        <dbReference type="EMBL" id="GJE62787.1"/>
    </source>
</evidence>
<organism evidence="1 2">
    <name type="scientific">Methylobacterium trifolii</name>
    <dbReference type="NCBI Taxonomy" id="1003092"/>
    <lineage>
        <taxon>Bacteria</taxon>
        <taxon>Pseudomonadati</taxon>
        <taxon>Pseudomonadota</taxon>
        <taxon>Alphaproteobacteria</taxon>
        <taxon>Hyphomicrobiales</taxon>
        <taxon>Methylobacteriaceae</taxon>
        <taxon>Methylobacterium</taxon>
    </lineage>
</organism>